<dbReference type="CDD" id="cd02856">
    <property type="entry name" value="E_set_GDE_Isoamylase_N"/>
    <property type="match status" value="1"/>
</dbReference>
<dbReference type="SUPFAM" id="SSF81296">
    <property type="entry name" value="E set domains"/>
    <property type="match status" value="1"/>
</dbReference>
<keyword evidence="3" id="KW-0326">Glycosidase</keyword>
<evidence type="ECO:0000313" key="7">
    <source>
        <dbReference type="Proteomes" id="UP000244060"/>
    </source>
</evidence>
<organism evidence="6 7">
    <name type="scientific">Cereibacter azotoformans</name>
    <dbReference type="NCBI Taxonomy" id="43057"/>
    <lineage>
        <taxon>Bacteria</taxon>
        <taxon>Pseudomonadati</taxon>
        <taxon>Pseudomonadota</taxon>
        <taxon>Alphaproteobacteria</taxon>
        <taxon>Rhodobacterales</taxon>
        <taxon>Paracoccaceae</taxon>
        <taxon>Cereibacter</taxon>
    </lineage>
</organism>
<dbReference type="GO" id="GO:0005980">
    <property type="term" value="P:glycogen catabolic process"/>
    <property type="evidence" value="ECO:0007669"/>
    <property type="project" value="InterPro"/>
</dbReference>
<dbReference type="Gene3D" id="3.20.20.80">
    <property type="entry name" value="Glycosidases"/>
    <property type="match status" value="1"/>
</dbReference>
<dbReference type="EMBL" id="QAOT01000006">
    <property type="protein sequence ID" value="PTR18987.1"/>
    <property type="molecule type" value="Genomic_DNA"/>
</dbReference>
<feature type="domain" description="Glycosyl hydrolase family 13 catalytic" evidence="5">
    <location>
        <begin position="189"/>
        <end position="578"/>
    </location>
</feature>
<dbReference type="InterPro" id="IPR011837">
    <property type="entry name" value="Glycogen_debranch_GlgX"/>
</dbReference>
<dbReference type="Gene3D" id="2.60.40.1180">
    <property type="entry name" value="Golgi alpha-mannosidase II"/>
    <property type="match status" value="1"/>
</dbReference>
<evidence type="ECO:0000256" key="2">
    <source>
        <dbReference type="ARBA" id="ARBA00022801"/>
    </source>
</evidence>
<evidence type="ECO:0000256" key="3">
    <source>
        <dbReference type="ARBA" id="ARBA00023295"/>
    </source>
</evidence>
<dbReference type="InterPro" id="IPR013780">
    <property type="entry name" value="Glyco_hydro_b"/>
</dbReference>
<dbReference type="GO" id="GO:0004135">
    <property type="term" value="F:amylo-alpha-1,6-glucosidase activity"/>
    <property type="evidence" value="ECO:0007669"/>
    <property type="project" value="InterPro"/>
</dbReference>
<reference evidence="6 7" key="1">
    <citation type="submission" date="2018-04" db="EMBL/GenBank/DDBJ databases">
        <title>Genomic Encyclopedia of Type Strains, Phase III (KMG-III): the genomes of soil and plant-associated and newly described type strains.</title>
        <authorList>
            <person name="Whitman W."/>
        </authorList>
    </citation>
    <scope>NUCLEOTIDE SEQUENCE [LARGE SCALE GENOMIC DNA]</scope>
    <source>
        <strain evidence="6 7">KA25</strain>
    </source>
</reference>
<sequence length="704" mass="77876">MTAAPQPAGLPGLATAPGRPWPLGASFDGEGVNFALFSAHAERVELCLFAPDGRRELMRLPLTERDGDIWHLKVNGLLPGQLYGYRVHGPYQPEQGHRFNPSKLLIDPYARRLEGRLRWSDAVMGYKVGSPRGDLSFDNRDSAFAVPKSVVVGHNFNWGPDAPPERALTETLIYEAHVKGLTMLHPGVEEGLRGTFLGLASDAVVEHLLRLGVTAVELLPVQAFLDDRFLVNRGLSNYWGYQTIGFFAPDPRYLAKGALWEFAAMVRRFHAAGIEVILDVVYNHTGESDELGPTLAFRGIDNRSYYRLAEGGRRYVNMTGTGNTLDLSHPMVLRMVMDSLRYWVEVMHVDGFRFDLASVLGREEDAFDDRGAFFDAIRQDPVLTRVKLIAEPWDLGPGGYRLGGFPHPFLEWNDKFRDDVRRFWRGDAGMTGDLARRLLGSAERFDHQSRAATSSVNFLTAHDGFTLADLVSHARKHNEANGEENRDGHDDNHSDNLGLEGPTSDPAIQAARALRRRNLLATLFLSQGTPMLLGGDEIGNSQGGNNNAYAQDNPVGWVNWDRPDEAILAFVERISALRRSLPVLRQKGFLHGHRREADGMRDVVWRLPDGREPGPHDWHSAEVRCLCVELRMDADRPDPGESPVLAVFNAGEAVPLALPPVAGGWHLVLDTTRPEAPSEPVRPGLAAPARSVLVFVPAPTGETG</sequence>
<name>A0A2T5K988_9RHOB</name>
<dbReference type="Proteomes" id="UP000244060">
    <property type="component" value="Unassembled WGS sequence"/>
</dbReference>
<dbReference type="InterPro" id="IPR006047">
    <property type="entry name" value="GH13_cat_dom"/>
</dbReference>
<protein>
    <submittedName>
        <fullName evidence="6">Glycogen operon protein</fullName>
    </submittedName>
</protein>
<comment type="caution">
    <text evidence="6">The sequence shown here is derived from an EMBL/GenBank/DDBJ whole genome shotgun (WGS) entry which is preliminary data.</text>
</comment>
<proteinExistence type="inferred from homology"/>
<gene>
    <name evidence="6" type="ORF">C8J28_106135</name>
</gene>
<feature type="region of interest" description="Disordered" evidence="4">
    <location>
        <begin position="477"/>
        <end position="504"/>
    </location>
</feature>
<evidence type="ECO:0000256" key="4">
    <source>
        <dbReference type="SAM" id="MobiDB-lite"/>
    </source>
</evidence>
<dbReference type="SUPFAM" id="SSF51445">
    <property type="entry name" value="(Trans)glycosidases"/>
    <property type="match status" value="1"/>
</dbReference>
<dbReference type="NCBIfam" id="TIGR02100">
    <property type="entry name" value="glgX_debranch"/>
    <property type="match status" value="1"/>
</dbReference>
<dbReference type="SUPFAM" id="SSF51011">
    <property type="entry name" value="Glycosyl hydrolase domain"/>
    <property type="match status" value="1"/>
</dbReference>
<dbReference type="CDD" id="cd11326">
    <property type="entry name" value="AmyAc_Glg_debranch"/>
    <property type="match status" value="1"/>
</dbReference>
<dbReference type="InterPro" id="IPR017853">
    <property type="entry name" value="GH"/>
</dbReference>
<accession>A0A2T5K988</accession>
<evidence type="ECO:0000259" key="5">
    <source>
        <dbReference type="SMART" id="SM00642"/>
    </source>
</evidence>
<feature type="compositionally biased region" description="Basic and acidic residues" evidence="4">
    <location>
        <begin position="477"/>
        <end position="494"/>
    </location>
</feature>
<comment type="similarity">
    <text evidence="1">Belongs to the glycosyl hydrolase 13 family.</text>
</comment>
<evidence type="ECO:0000256" key="1">
    <source>
        <dbReference type="ARBA" id="ARBA00008061"/>
    </source>
</evidence>
<dbReference type="Pfam" id="PF00128">
    <property type="entry name" value="Alpha-amylase"/>
    <property type="match status" value="1"/>
</dbReference>
<dbReference type="Gene3D" id="2.60.40.10">
    <property type="entry name" value="Immunoglobulins"/>
    <property type="match status" value="1"/>
</dbReference>
<dbReference type="Pfam" id="PF02922">
    <property type="entry name" value="CBM_48"/>
    <property type="match status" value="1"/>
</dbReference>
<keyword evidence="7" id="KW-1185">Reference proteome</keyword>
<dbReference type="InterPro" id="IPR014756">
    <property type="entry name" value="Ig_E-set"/>
</dbReference>
<keyword evidence="2" id="KW-0378">Hydrolase</keyword>
<dbReference type="RefSeq" id="WP_108220802.1">
    <property type="nucleotide sequence ID" value="NZ_CP090021.1"/>
</dbReference>
<dbReference type="InterPro" id="IPR044505">
    <property type="entry name" value="GlgX_Isoamylase_N_E_set"/>
</dbReference>
<dbReference type="AlphaFoldDB" id="A0A2T5K988"/>
<dbReference type="OrthoDB" id="3236218at2"/>
<dbReference type="SMART" id="SM00642">
    <property type="entry name" value="Aamy"/>
    <property type="match status" value="1"/>
</dbReference>
<dbReference type="InterPro" id="IPR013783">
    <property type="entry name" value="Ig-like_fold"/>
</dbReference>
<dbReference type="InterPro" id="IPR004193">
    <property type="entry name" value="Glyco_hydro_13_N"/>
</dbReference>
<dbReference type="PANTHER" id="PTHR43002">
    <property type="entry name" value="GLYCOGEN DEBRANCHING ENZYME"/>
    <property type="match status" value="1"/>
</dbReference>
<evidence type="ECO:0000313" key="6">
    <source>
        <dbReference type="EMBL" id="PTR18987.1"/>
    </source>
</evidence>